<keyword evidence="1" id="KW-0479">Metal-binding</keyword>
<dbReference type="Gene3D" id="3.50.30.40">
    <property type="entry name" value="Ribonuclease E inhibitor RraA/RraA-like"/>
    <property type="match status" value="1"/>
</dbReference>
<proteinExistence type="predicted"/>
<keyword evidence="2" id="KW-0456">Lyase</keyword>
<dbReference type="GO" id="GO:0046872">
    <property type="term" value="F:metal ion binding"/>
    <property type="evidence" value="ECO:0007669"/>
    <property type="project" value="UniProtKB-KW"/>
</dbReference>
<organism evidence="2 3">
    <name type="scientific">Tsuneonella dongtanensis</name>
    <dbReference type="NCBI Taxonomy" id="692370"/>
    <lineage>
        <taxon>Bacteria</taxon>
        <taxon>Pseudomonadati</taxon>
        <taxon>Pseudomonadota</taxon>
        <taxon>Alphaproteobacteria</taxon>
        <taxon>Sphingomonadales</taxon>
        <taxon>Erythrobacteraceae</taxon>
        <taxon>Tsuneonella</taxon>
    </lineage>
</organism>
<evidence type="ECO:0000313" key="3">
    <source>
        <dbReference type="Proteomes" id="UP000092932"/>
    </source>
</evidence>
<dbReference type="AlphaFoldDB" id="A0A1B2A955"/>
<dbReference type="SUPFAM" id="SSF89562">
    <property type="entry name" value="RraA-like"/>
    <property type="match status" value="1"/>
</dbReference>
<keyword evidence="3" id="KW-1185">Reference proteome</keyword>
<evidence type="ECO:0000313" key="2">
    <source>
        <dbReference type="EMBL" id="ANY18641.1"/>
    </source>
</evidence>
<protein>
    <submittedName>
        <fullName evidence="2">4-hydroxy-4-methyl-2-oxoglutarate aldolase</fullName>
        <ecNumber evidence="2">4.1.1.3</ecNumber>
    </submittedName>
</protein>
<dbReference type="EMBL" id="CP016591">
    <property type="protein sequence ID" value="ANY18641.1"/>
    <property type="molecule type" value="Genomic_DNA"/>
</dbReference>
<reference evidence="2 3" key="1">
    <citation type="submission" date="2016-07" db="EMBL/GenBank/DDBJ databases">
        <title>Complete genome sequence of Altererythrobacter dongtanensis KCTC 22672, a type strain with esterase isolated from tidal flat.</title>
        <authorList>
            <person name="Cheng H."/>
            <person name="Wu Y.-H."/>
            <person name="Zhou P."/>
            <person name="Huo Y.-Y."/>
            <person name="Wang C.-S."/>
            <person name="Xu X.-W."/>
        </authorList>
    </citation>
    <scope>NUCLEOTIDE SEQUENCE [LARGE SCALE GENOMIC DNA]</scope>
    <source>
        <strain evidence="2 3">KCTC 22672</strain>
    </source>
</reference>
<dbReference type="Proteomes" id="UP000092932">
    <property type="component" value="Chromosome"/>
</dbReference>
<feature type="binding site" evidence="1">
    <location>
        <position position="7"/>
    </location>
    <ligand>
        <name>Mg(2+)</name>
        <dbReference type="ChEBI" id="CHEBI:18420"/>
    </ligand>
</feature>
<dbReference type="Pfam" id="PF03737">
    <property type="entry name" value="RraA-like"/>
    <property type="match status" value="1"/>
</dbReference>
<sequence>MDGGCRDTSFIRKIGFPVFSSFHTPRDIVGAWVPEEFDAPISIGGVIVRSGDFVLGDCDGIVRIPAEMVEDIITESERVIATESLVRKAILGGIDPKEAYVRYGKF</sequence>
<accession>A0A1B2A955</accession>
<dbReference type="KEGG" id="ado:A6F68_00105"/>
<name>A0A1B2A955_9SPHN</name>
<gene>
    <name evidence="2" type="primary">proA_1</name>
    <name evidence="2" type="ORF">A6F68_00105</name>
</gene>
<dbReference type="InterPro" id="IPR036704">
    <property type="entry name" value="RraA/RraA-like_sf"/>
</dbReference>
<feature type="binding site" evidence="1">
    <location>
        <position position="6"/>
    </location>
    <ligand>
        <name>substrate</name>
    </ligand>
</feature>
<dbReference type="STRING" id="692370.A6F68_00105"/>
<dbReference type="EC" id="4.1.1.3" evidence="2"/>
<evidence type="ECO:0000256" key="1">
    <source>
        <dbReference type="PIRSR" id="PIRSR605493-1"/>
    </source>
</evidence>
<comment type="cofactor">
    <cofactor evidence="1">
        <name>Mg(2+)</name>
        <dbReference type="ChEBI" id="CHEBI:18420"/>
    </cofactor>
</comment>
<dbReference type="InterPro" id="IPR005493">
    <property type="entry name" value="RraA/RraA-like"/>
</dbReference>
<keyword evidence="1" id="KW-0460">Magnesium</keyword>
<dbReference type="GO" id="GO:0016829">
    <property type="term" value="F:lyase activity"/>
    <property type="evidence" value="ECO:0007669"/>
    <property type="project" value="UniProtKB-KW"/>
</dbReference>